<gene>
    <name evidence="2" type="ORF">IAA20_05580</name>
</gene>
<comment type="caution">
    <text evidence="2">The sequence shown here is derived from an EMBL/GenBank/DDBJ whole genome shotgun (WGS) entry which is preliminary data.</text>
</comment>
<evidence type="ECO:0000256" key="1">
    <source>
        <dbReference type="SAM" id="Coils"/>
    </source>
</evidence>
<dbReference type="EMBL" id="DXBN01000125">
    <property type="protein sequence ID" value="HIZ53392.1"/>
    <property type="molecule type" value="Genomic_DNA"/>
</dbReference>
<accession>A0A9D2F7J6</accession>
<keyword evidence="1" id="KW-0175">Coiled coil</keyword>
<dbReference type="Proteomes" id="UP000824063">
    <property type="component" value="Unassembled WGS sequence"/>
</dbReference>
<organism evidence="2 3">
    <name type="scientific">Candidatus Enterococcus avicola</name>
    <dbReference type="NCBI Taxonomy" id="2838561"/>
    <lineage>
        <taxon>Bacteria</taxon>
        <taxon>Bacillati</taxon>
        <taxon>Bacillota</taxon>
        <taxon>Bacilli</taxon>
        <taxon>Lactobacillales</taxon>
        <taxon>Enterococcaceae</taxon>
        <taxon>Enterococcus</taxon>
    </lineage>
</organism>
<protein>
    <submittedName>
        <fullName evidence="2">Uncharacterized protein</fullName>
    </submittedName>
</protein>
<proteinExistence type="predicted"/>
<evidence type="ECO:0000313" key="3">
    <source>
        <dbReference type="Proteomes" id="UP000824063"/>
    </source>
</evidence>
<evidence type="ECO:0000313" key="2">
    <source>
        <dbReference type="EMBL" id="HIZ53392.1"/>
    </source>
</evidence>
<sequence length="106" mass="12667">MKEALERIRLAEEKNEQAHKQLLEDIDQYQREKQNELQEQQNKNKQLRKDALYELESGLMQQEETLASQLQVEAQLIDAKNEEIYARQKNEMVQQIIKEMRGDYGC</sequence>
<dbReference type="AlphaFoldDB" id="A0A9D2F7J6"/>
<reference evidence="2" key="1">
    <citation type="journal article" date="2021" name="PeerJ">
        <title>Extensive microbial diversity within the chicken gut microbiome revealed by metagenomics and culture.</title>
        <authorList>
            <person name="Gilroy R."/>
            <person name="Ravi A."/>
            <person name="Getino M."/>
            <person name="Pursley I."/>
            <person name="Horton D.L."/>
            <person name="Alikhan N.F."/>
            <person name="Baker D."/>
            <person name="Gharbi K."/>
            <person name="Hall N."/>
            <person name="Watson M."/>
            <person name="Adriaenssens E.M."/>
            <person name="Foster-Nyarko E."/>
            <person name="Jarju S."/>
            <person name="Secka A."/>
            <person name="Antonio M."/>
            <person name="Oren A."/>
            <person name="Chaudhuri R.R."/>
            <person name="La Ragione R."/>
            <person name="Hildebrand F."/>
            <person name="Pallen M.J."/>
        </authorList>
    </citation>
    <scope>NUCLEOTIDE SEQUENCE</scope>
    <source>
        <strain evidence="2">CHK172-16539</strain>
    </source>
</reference>
<reference evidence="2" key="2">
    <citation type="submission" date="2021-04" db="EMBL/GenBank/DDBJ databases">
        <authorList>
            <person name="Gilroy R."/>
        </authorList>
    </citation>
    <scope>NUCLEOTIDE SEQUENCE</scope>
    <source>
        <strain evidence="2">CHK172-16539</strain>
    </source>
</reference>
<name>A0A9D2F7J6_9ENTE</name>
<feature type="coiled-coil region" evidence="1">
    <location>
        <begin position="1"/>
        <end position="50"/>
    </location>
</feature>